<dbReference type="EMBL" id="LAZR01007106">
    <property type="protein sequence ID" value="KKM87401.1"/>
    <property type="molecule type" value="Genomic_DNA"/>
</dbReference>
<name>A0A0F9LJL1_9ZZZZ</name>
<dbReference type="Gene3D" id="3.90.320.10">
    <property type="match status" value="1"/>
</dbReference>
<dbReference type="AlphaFoldDB" id="A0A0F9LJL1"/>
<dbReference type="InterPro" id="IPR011604">
    <property type="entry name" value="PDDEXK-like_dom_sf"/>
</dbReference>
<dbReference type="Pfam" id="PF12705">
    <property type="entry name" value="PDDEXK_1"/>
    <property type="match status" value="1"/>
</dbReference>
<organism evidence="2">
    <name type="scientific">marine sediment metagenome</name>
    <dbReference type="NCBI Taxonomy" id="412755"/>
    <lineage>
        <taxon>unclassified sequences</taxon>
        <taxon>metagenomes</taxon>
        <taxon>ecological metagenomes</taxon>
    </lineage>
</organism>
<accession>A0A0F9LJL1</accession>
<comment type="caution">
    <text evidence="2">The sequence shown here is derived from an EMBL/GenBank/DDBJ whole genome shotgun (WGS) entry which is preliminary data.</text>
</comment>
<dbReference type="InterPro" id="IPR038726">
    <property type="entry name" value="PDDEXK_AddAB-type"/>
</dbReference>
<protein>
    <recommendedName>
        <fullName evidence="1">PD-(D/E)XK endonuclease-like domain-containing protein</fullName>
    </recommendedName>
</protein>
<proteinExistence type="predicted"/>
<reference evidence="2" key="1">
    <citation type="journal article" date="2015" name="Nature">
        <title>Complex archaea that bridge the gap between prokaryotes and eukaryotes.</title>
        <authorList>
            <person name="Spang A."/>
            <person name="Saw J.H."/>
            <person name="Jorgensen S.L."/>
            <person name="Zaremba-Niedzwiedzka K."/>
            <person name="Martijn J."/>
            <person name="Lind A.E."/>
            <person name="van Eijk R."/>
            <person name="Schleper C."/>
            <person name="Guy L."/>
            <person name="Ettema T.J."/>
        </authorList>
    </citation>
    <scope>NUCLEOTIDE SEQUENCE</scope>
</reference>
<gene>
    <name evidence="2" type="ORF">LCGC14_1269300</name>
</gene>
<sequence length="255" mass="29930">MEIKSIVEKLSYSAVRSYCTSPALFWKHYVMKEHFVPSLTMLTGKAWHRGLEEYYRGNNDYVGIGVETLVKGYDEVLDATPREKTQDLGVKFKKEIELLKENLEAYPEMERNWEPSDIIERKIVMPSPVEGGLPISGIADILEKGGSPIDHKYVGRKNNGDMSKHMIQAWFYYHLVKHETGKYPAYFMISEFKKVKNRDGSPQLTERVLEYEDKWVKRIDQFFKEICEQILGQKHFLPNPFNIFQDDDWKSYLND</sequence>
<feature type="domain" description="PD-(D/E)XK endonuclease-like" evidence="1">
    <location>
        <begin position="10"/>
        <end position="241"/>
    </location>
</feature>
<evidence type="ECO:0000259" key="1">
    <source>
        <dbReference type="Pfam" id="PF12705"/>
    </source>
</evidence>
<evidence type="ECO:0000313" key="2">
    <source>
        <dbReference type="EMBL" id="KKM87401.1"/>
    </source>
</evidence>